<reference evidence="3" key="1">
    <citation type="submission" date="2012-10" db="EMBL/GenBank/DDBJ databases">
        <authorList>
            <person name="Sandrine L."/>
        </authorList>
    </citation>
    <scope>NUCLEOTIDE SEQUENCE</scope>
</reference>
<reference evidence="3" key="2">
    <citation type="journal article" date="2013" name="Biotechnol. Biofuels">
        <title>Mining for hemicellulases in the fungus-growing termite Pseudacanthotermes militaris using functional metagenomics.</title>
        <authorList>
            <person name="Bastien G."/>
            <person name="Arnal G."/>
            <person name="Bozonnet S."/>
            <person name="Laguerre S."/>
            <person name="Ferreira F."/>
            <person name="Faure R."/>
            <person name="Henrissat B."/>
            <person name="Lefevre F."/>
            <person name="Robe P."/>
            <person name="Bouchez O."/>
            <person name="Noirot C."/>
            <person name="Dumon C."/>
            <person name="O'Donohue M."/>
        </authorList>
    </citation>
    <scope>NUCLEOTIDE SEQUENCE</scope>
</reference>
<dbReference type="EMBL" id="HF548332">
    <property type="protein sequence ID" value="CCO21844.1"/>
    <property type="molecule type" value="Genomic_DNA"/>
</dbReference>
<organism evidence="3">
    <name type="scientific">termite gut metagenome</name>
    <dbReference type="NCBI Taxonomy" id="433724"/>
    <lineage>
        <taxon>unclassified sequences</taxon>
        <taxon>metagenomes</taxon>
        <taxon>organismal metagenomes</taxon>
    </lineage>
</organism>
<evidence type="ECO:0000256" key="1">
    <source>
        <dbReference type="SAM" id="MobiDB-lite"/>
    </source>
</evidence>
<gene>
    <name evidence="3" type="ORF">BN138_1032</name>
</gene>
<dbReference type="SUPFAM" id="SSF54523">
    <property type="entry name" value="Pili subunits"/>
    <property type="match status" value="1"/>
</dbReference>
<feature type="domain" description="Type II secretion system protein GspG C-terminal" evidence="2">
    <location>
        <begin position="14"/>
        <end position="65"/>
    </location>
</feature>
<feature type="compositionally biased region" description="Basic and acidic residues" evidence="1">
    <location>
        <begin position="40"/>
        <end position="50"/>
    </location>
</feature>
<dbReference type="Pfam" id="PF08334">
    <property type="entry name" value="T2SSG"/>
    <property type="match status" value="1"/>
</dbReference>
<sequence length="69" mass="7656">MDHGIGVNADRDWQGGWNGPYLKGDDVPQDPWSRPYVYRRPSERPGKDYDLCSAGPNGDATGSDMICNQ</sequence>
<accession>S0DF95</accession>
<evidence type="ECO:0000259" key="2">
    <source>
        <dbReference type="Pfam" id="PF08334"/>
    </source>
</evidence>
<feature type="compositionally biased region" description="Basic and acidic residues" evidence="1">
    <location>
        <begin position="1"/>
        <end position="13"/>
    </location>
</feature>
<dbReference type="InterPro" id="IPR045584">
    <property type="entry name" value="Pilin-like"/>
</dbReference>
<evidence type="ECO:0000313" key="3">
    <source>
        <dbReference type="EMBL" id="CCO21844.1"/>
    </source>
</evidence>
<dbReference type="InterPro" id="IPR013545">
    <property type="entry name" value="T2SS_protein-GspG_C"/>
</dbReference>
<protein>
    <submittedName>
        <fullName evidence="3">Putative general secretion pathway protein G</fullName>
    </submittedName>
</protein>
<dbReference type="AlphaFoldDB" id="S0DF95"/>
<proteinExistence type="predicted"/>
<feature type="region of interest" description="Disordered" evidence="1">
    <location>
        <begin position="1"/>
        <end position="69"/>
    </location>
</feature>
<name>S0DF95_9ZZZZ</name>
<dbReference type="Gene3D" id="3.30.700.10">
    <property type="entry name" value="Glycoprotein, Type 4 Pilin"/>
    <property type="match status" value="1"/>
</dbReference>